<keyword evidence="2 5" id="KW-0812">Transmembrane</keyword>
<dbReference type="AlphaFoldDB" id="A0A1H5I5Y5"/>
<dbReference type="Proteomes" id="UP000181980">
    <property type="component" value="Unassembled WGS sequence"/>
</dbReference>
<protein>
    <submittedName>
        <fullName evidence="7">Uncharacterized membrane protein YgaE, UPF0421/DUF939 family</fullName>
    </submittedName>
</protein>
<dbReference type="STRING" id="561176.SAMN04488561_1077"/>
<dbReference type="GO" id="GO:0016020">
    <property type="term" value="C:membrane"/>
    <property type="evidence" value="ECO:0007669"/>
    <property type="project" value="UniProtKB-SubCell"/>
</dbReference>
<feature type="transmembrane region" description="Helical" evidence="5">
    <location>
        <begin position="121"/>
        <end position="151"/>
    </location>
</feature>
<dbReference type="RefSeq" id="WP_083288919.1">
    <property type="nucleotide sequence ID" value="NZ_FNUC01000003.1"/>
</dbReference>
<evidence type="ECO:0000256" key="3">
    <source>
        <dbReference type="ARBA" id="ARBA00022989"/>
    </source>
</evidence>
<evidence type="ECO:0000313" key="8">
    <source>
        <dbReference type="Proteomes" id="UP000181980"/>
    </source>
</evidence>
<comment type="subcellular location">
    <subcellularLocation>
        <location evidence="1">Membrane</location>
        <topology evidence="1">Multi-pass membrane protein</topology>
    </subcellularLocation>
</comment>
<keyword evidence="4 5" id="KW-0472">Membrane</keyword>
<accession>A0A1H5I5Y5</accession>
<dbReference type="Pfam" id="PF13515">
    <property type="entry name" value="FUSC_2"/>
    <property type="match status" value="1"/>
</dbReference>
<dbReference type="EMBL" id="FNUC01000003">
    <property type="protein sequence ID" value="SEE35632.1"/>
    <property type="molecule type" value="Genomic_DNA"/>
</dbReference>
<evidence type="ECO:0000256" key="4">
    <source>
        <dbReference type="ARBA" id="ARBA00023136"/>
    </source>
</evidence>
<keyword evidence="3 5" id="KW-1133">Transmembrane helix</keyword>
<organism evidence="7 8">
    <name type="scientific">Jiangella alba</name>
    <dbReference type="NCBI Taxonomy" id="561176"/>
    <lineage>
        <taxon>Bacteria</taxon>
        <taxon>Bacillati</taxon>
        <taxon>Actinomycetota</taxon>
        <taxon>Actinomycetes</taxon>
        <taxon>Jiangellales</taxon>
        <taxon>Jiangellaceae</taxon>
        <taxon>Jiangella</taxon>
    </lineage>
</organism>
<proteinExistence type="predicted"/>
<sequence>MSGPPDPPSSPRRDEALDALALRSKESAGTRLRRVRLTALPIVQSALGAALAWWLATIPPIDHAQPFFAPISALIILGGGLGQRLPRVLELVGGVAVGVLVGDLLVSWIGGGVVQLAVVVALAMVLALLVTGGPLIVTQAGASAVLVVALAPADPTGLNLDRFVDALVGCGVGLAISVLLLPLNPVSAARRQIDPLLTTVAEVMESAAQALAGHDRGAAAQALERARDTQADVDAMHSALEGANEVARIAPVRWQKRGHLAAYLDVATPLDHMTRNTRVLVRHVISLLQRDEPVPRVLPQSLRALAGAVRLLRIDLERGDEPREARVSAVESARMATEALDHTGGFAGQIVIAQVRSLAVDVLLATGLGRDEVQELLPGLPEGPVSYG</sequence>
<evidence type="ECO:0000313" key="7">
    <source>
        <dbReference type="EMBL" id="SEE35632.1"/>
    </source>
</evidence>
<keyword evidence="8" id="KW-1185">Reference proteome</keyword>
<evidence type="ECO:0000259" key="6">
    <source>
        <dbReference type="Pfam" id="PF13515"/>
    </source>
</evidence>
<evidence type="ECO:0000256" key="2">
    <source>
        <dbReference type="ARBA" id="ARBA00022692"/>
    </source>
</evidence>
<evidence type="ECO:0000256" key="1">
    <source>
        <dbReference type="ARBA" id="ARBA00004141"/>
    </source>
</evidence>
<feature type="transmembrane region" description="Helical" evidence="5">
    <location>
        <begin position="163"/>
        <end position="183"/>
    </location>
</feature>
<feature type="transmembrane region" description="Helical" evidence="5">
    <location>
        <begin position="63"/>
        <end position="81"/>
    </location>
</feature>
<evidence type="ECO:0000256" key="5">
    <source>
        <dbReference type="SAM" id="Phobius"/>
    </source>
</evidence>
<feature type="transmembrane region" description="Helical" evidence="5">
    <location>
        <begin position="88"/>
        <end position="109"/>
    </location>
</feature>
<dbReference type="InterPro" id="IPR049453">
    <property type="entry name" value="Memb_transporter_dom"/>
</dbReference>
<feature type="domain" description="Integral membrane bound transporter" evidence="6">
    <location>
        <begin position="51"/>
        <end position="176"/>
    </location>
</feature>
<gene>
    <name evidence="7" type="ORF">SAMN04488561_1077</name>
</gene>
<name>A0A1H5I5Y5_9ACTN</name>
<reference evidence="8" key="1">
    <citation type="submission" date="2016-10" db="EMBL/GenBank/DDBJ databases">
        <authorList>
            <person name="Varghese N."/>
            <person name="Submissions S."/>
        </authorList>
    </citation>
    <scope>NUCLEOTIDE SEQUENCE [LARGE SCALE GENOMIC DNA]</scope>
    <source>
        <strain evidence="8">DSM 45237</strain>
    </source>
</reference>
<feature type="transmembrane region" description="Helical" evidence="5">
    <location>
        <begin position="37"/>
        <end position="57"/>
    </location>
</feature>